<dbReference type="EC" id="3.1.-.-" evidence="4"/>
<dbReference type="InterPro" id="IPR036866">
    <property type="entry name" value="RibonucZ/Hydroxyglut_hydro"/>
</dbReference>
<dbReference type="InterPro" id="IPR001279">
    <property type="entry name" value="Metallo-B-lactamas"/>
</dbReference>
<dbReference type="Pfam" id="PF12706">
    <property type="entry name" value="Lactamase_B_2"/>
    <property type="match status" value="1"/>
</dbReference>
<gene>
    <name evidence="4" type="ORF">FHR34_001490</name>
</gene>
<evidence type="ECO:0000256" key="1">
    <source>
        <dbReference type="ARBA" id="ARBA00022839"/>
    </source>
</evidence>
<keyword evidence="1" id="KW-0269">Exonuclease</keyword>
<dbReference type="InterPro" id="IPR042173">
    <property type="entry name" value="RNase_J_2"/>
</dbReference>
<dbReference type="RefSeq" id="WP_184934661.1">
    <property type="nucleotide sequence ID" value="NZ_JACHJV010000001.1"/>
</dbReference>
<dbReference type="SUPFAM" id="SSF56281">
    <property type="entry name" value="Metallo-hydrolase/oxidoreductase"/>
    <property type="match status" value="1"/>
</dbReference>
<feature type="domain" description="Metallo-beta-lactamase" evidence="3">
    <location>
        <begin position="14"/>
        <end position="236"/>
    </location>
</feature>
<evidence type="ECO:0000259" key="3">
    <source>
        <dbReference type="SMART" id="SM00849"/>
    </source>
</evidence>
<dbReference type="Pfam" id="PF07521">
    <property type="entry name" value="RMMBL"/>
    <property type="match status" value="1"/>
</dbReference>
<keyword evidence="2" id="KW-0694">RNA-binding</keyword>
<evidence type="ECO:0000313" key="5">
    <source>
        <dbReference type="Proteomes" id="UP000540506"/>
    </source>
</evidence>
<keyword evidence="4" id="KW-0378">Hydrolase</keyword>
<dbReference type="PANTHER" id="PTHR43694">
    <property type="entry name" value="RIBONUCLEASE J"/>
    <property type="match status" value="1"/>
</dbReference>
<name>A0A7W7VTQ2_KITKI</name>
<reference evidence="4 5" key="1">
    <citation type="submission" date="2020-08" db="EMBL/GenBank/DDBJ databases">
        <title>Sequencing the genomes of 1000 actinobacteria strains.</title>
        <authorList>
            <person name="Klenk H.-P."/>
        </authorList>
    </citation>
    <scope>NUCLEOTIDE SEQUENCE [LARGE SCALE GENOMIC DNA]</scope>
    <source>
        <strain evidence="4 5">DSM 41654</strain>
    </source>
</reference>
<evidence type="ECO:0000256" key="2">
    <source>
        <dbReference type="ARBA" id="ARBA00022884"/>
    </source>
</evidence>
<dbReference type="GO" id="GO:0004527">
    <property type="term" value="F:exonuclease activity"/>
    <property type="evidence" value="ECO:0007669"/>
    <property type="project" value="UniProtKB-KW"/>
</dbReference>
<dbReference type="EMBL" id="JACHJV010000001">
    <property type="protein sequence ID" value="MBB4922497.1"/>
    <property type="molecule type" value="Genomic_DNA"/>
</dbReference>
<organism evidence="4 5">
    <name type="scientific">Kitasatospora kifunensis</name>
    <name type="common">Streptomyces kifunensis</name>
    <dbReference type="NCBI Taxonomy" id="58351"/>
    <lineage>
        <taxon>Bacteria</taxon>
        <taxon>Bacillati</taxon>
        <taxon>Actinomycetota</taxon>
        <taxon>Actinomycetes</taxon>
        <taxon>Kitasatosporales</taxon>
        <taxon>Streptomycetaceae</taxon>
        <taxon>Kitasatospora</taxon>
    </lineage>
</organism>
<dbReference type="GO" id="GO:0003723">
    <property type="term" value="F:RNA binding"/>
    <property type="evidence" value="ECO:0007669"/>
    <property type="project" value="UniProtKB-KW"/>
</dbReference>
<dbReference type="Gene3D" id="3.60.15.10">
    <property type="entry name" value="Ribonuclease Z/Hydroxyacylglutathione hydrolase-like"/>
    <property type="match status" value="1"/>
</dbReference>
<dbReference type="AlphaFoldDB" id="A0A7W7VTQ2"/>
<sequence>MATIEFWGGVGVIGGSKILIQQDGHRVLLDIGLDIPSGGDLFRLPVRRRPGRELADRLRLGGAPALPGLFAPEALEAGSPLAEPAGETAVFVSHPHIDHVGLAGFVRPEVPVHAHTDAVDVLTALAATGQGLTHGEPNWRRLTDNQRVSVGPLEVECVPVDHDVPGASGYLVHTPDGTLAFTGDYRFHGHHPQRSWDFVDRAAGSAVLVTEGTTLGWDNPERPRDEQDVARDFAALLERTPGLVLLSLYPRDIDRVRAFLSIAEAAGRTIVWTEQIAAFLRLVGVPQALSPAEVPLTELHAEPGRYVLMPDPNDLPSLLDLPVGDGYPLACLAHANGEPLGPFEPRWAPFTDWLTALGIPLRQIGCSGHAGQDDLHHMLERLRPDVVFPIHTTSPTRLHPPRGVRRVQAAYGSSYTFGGDSV</sequence>
<proteinExistence type="predicted"/>
<keyword evidence="1" id="KW-0540">Nuclease</keyword>
<keyword evidence="5" id="KW-1185">Reference proteome</keyword>
<dbReference type="PANTHER" id="PTHR43694:SF1">
    <property type="entry name" value="RIBONUCLEASE J"/>
    <property type="match status" value="1"/>
</dbReference>
<dbReference type="CDD" id="cd07732">
    <property type="entry name" value="metallo-hydrolase-like_MBL-fold"/>
    <property type="match status" value="1"/>
</dbReference>
<dbReference type="SMART" id="SM00849">
    <property type="entry name" value="Lactamase_B"/>
    <property type="match status" value="1"/>
</dbReference>
<protein>
    <submittedName>
        <fullName evidence="4">Ribonuclease J</fullName>
        <ecNumber evidence="4">3.1.-.-</ecNumber>
    </submittedName>
</protein>
<dbReference type="Proteomes" id="UP000540506">
    <property type="component" value="Unassembled WGS sequence"/>
</dbReference>
<accession>A0A7W7VTQ2</accession>
<dbReference type="InterPro" id="IPR011108">
    <property type="entry name" value="RMMBL"/>
</dbReference>
<comment type="caution">
    <text evidence="4">The sequence shown here is derived from an EMBL/GenBank/DDBJ whole genome shotgun (WGS) entry which is preliminary data.</text>
</comment>
<dbReference type="Gene3D" id="3.40.50.10710">
    <property type="entry name" value="Metallo-hydrolase/oxidoreductase"/>
    <property type="match status" value="1"/>
</dbReference>
<evidence type="ECO:0000313" key="4">
    <source>
        <dbReference type="EMBL" id="MBB4922497.1"/>
    </source>
</evidence>